<proteinExistence type="predicted"/>
<organism evidence="2">
    <name type="scientific">marine metagenome</name>
    <dbReference type="NCBI Taxonomy" id="408172"/>
    <lineage>
        <taxon>unclassified sequences</taxon>
        <taxon>metagenomes</taxon>
        <taxon>ecological metagenomes</taxon>
    </lineage>
</organism>
<accession>A0A382JC52</accession>
<name>A0A382JC52_9ZZZZ</name>
<protein>
    <submittedName>
        <fullName evidence="2">Uncharacterized protein</fullName>
    </submittedName>
</protein>
<sequence>MKHIFLSLVLLIGLSEVSYSQDKKNKWLENLKKVKDKVENFMDENPDLEKKLKSGENVRINIPTKSKAEKAREDSIKKAESDSVVNVLREAVIEQLYLKWGPKKKTTVDTVKN</sequence>
<dbReference type="AlphaFoldDB" id="A0A382JC52"/>
<reference evidence="2" key="1">
    <citation type="submission" date="2018-05" db="EMBL/GenBank/DDBJ databases">
        <authorList>
            <person name="Lanie J.A."/>
            <person name="Ng W.-L."/>
            <person name="Kazmierczak K.M."/>
            <person name="Andrzejewski T.M."/>
            <person name="Davidsen T.M."/>
            <person name="Wayne K.J."/>
            <person name="Tettelin H."/>
            <person name="Glass J.I."/>
            <person name="Rusch D."/>
            <person name="Podicherti R."/>
            <person name="Tsui H.-C.T."/>
            <person name="Winkler M.E."/>
        </authorList>
    </citation>
    <scope>NUCLEOTIDE SEQUENCE</scope>
</reference>
<keyword evidence="1" id="KW-0175">Coiled coil</keyword>
<dbReference type="EMBL" id="UINC01072892">
    <property type="protein sequence ID" value="SVC08857.1"/>
    <property type="molecule type" value="Genomic_DNA"/>
</dbReference>
<evidence type="ECO:0000313" key="2">
    <source>
        <dbReference type="EMBL" id="SVC08857.1"/>
    </source>
</evidence>
<evidence type="ECO:0000256" key="1">
    <source>
        <dbReference type="SAM" id="Coils"/>
    </source>
</evidence>
<gene>
    <name evidence="2" type="ORF">METZ01_LOCUS261711</name>
</gene>
<feature type="coiled-coil region" evidence="1">
    <location>
        <begin position="24"/>
        <end position="51"/>
    </location>
</feature>